<gene>
    <name evidence="2" type="ORF">BPAE_0005g00440</name>
</gene>
<comment type="caution">
    <text evidence="2">The sequence shown here is derived from an EMBL/GenBank/DDBJ whole genome shotgun (WGS) entry which is preliminary data.</text>
</comment>
<evidence type="ECO:0000259" key="1">
    <source>
        <dbReference type="Pfam" id="PF06985"/>
    </source>
</evidence>
<name>A0A4Z1G3V6_9HELO</name>
<feature type="domain" description="Heterokaryon incompatibility" evidence="1">
    <location>
        <begin position="17"/>
        <end position="110"/>
    </location>
</feature>
<dbReference type="PANTHER" id="PTHR33112">
    <property type="entry name" value="DOMAIN PROTEIN, PUTATIVE-RELATED"/>
    <property type="match status" value="1"/>
</dbReference>
<reference evidence="2 3" key="1">
    <citation type="submission" date="2017-12" db="EMBL/GenBank/DDBJ databases">
        <title>Comparative genomics of Botrytis spp.</title>
        <authorList>
            <person name="Valero-Jimenez C.A."/>
            <person name="Tapia P."/>
            <person name="Veloso J."/>
            <person name="Silva-Moreno E."/>
            <person name="Staats M."/>
            <person name="Valdes J.H."/>
            <person name="Van Kan J.A.L."/>
        </authorList>
    </citation>
    <scope>NUCLEOTIDE SEQUENCE [LARGE SCALE GENOMIC DNA]</scope>
    <source>
        <strain evidence="2 3">Bp0003</strain>
    </source>
</reference>
<dbReference type="Pfam" id="PF06985">
    <property type="entry name" value="HET"/>
    <property type="match status" value="1"/>
</dbReference>
<sequence length="407" mass="46423">MDTRDQIFDRATTKPKYGTLSQCWGLVHRRKSNGATFQRLFKTQSKYSGHWVSVTWVWIDSLCIVQNDSDDWEKEALLMADNYTNIYLNIAATAARDIIASCFNDREIKYFFGGVSISSFQIPHDGHDFSKVFVKPSFEPIRHRFTTSGKRQYNHPAASDNDALPLLTRACVYQERMLASRTLHFHPSEMILECKSSLFCECAGLEKIYPLLDSNINQDMDEYSGGILHAALTEHDDRAIAILGVAKIFQRRHKSKYIAGLWETDIARALLWGASQKSGRIVYRFDRPTAPSWPWILLIMSPTGTAAFYGRLTFTSFRIPEHFKYQGTEMSGVTNDSRTALRHGSIRVRAAYVSATLIHSQRNRGPGRSDLFETSLLVEEILDDFVLIIWSSMDLDISEDQEWCVGS</sequence>
<proteinExistence type="predicted"/>
<dbReference type="InterPro" id="IPR010730">
    <property type="entry name" value="HET"/>
</dbReference>
<dbReference type="AlphaFoldDB" id="A0A4Z1G3V6"/>
<organism evidence="2 3">
    <name type="scientific">Botrytis paeoniae</name>
    <dbReference type="NCBI Taxonomy" id="278948"/>
    <lineage>
        <taxon>Eukaryota</taxon>
        <taxon>Fungi</taxon>
        <taxon>Dikarya</taxon>
        <taxon>Ascomycota</taxon>
        <taxon>Pezizomycotina</taxon>
        <taxon>Leotiomycetes</taxon>
        <taxon>Helotiales</taxon>
        <taxon>Sclerotiniaceae</taxon>
        <taxon>Botrytis</taxon>
    </lineage>
</organism>
<dbReference type="EMBL" id="PQXI01000005">
    <property type="protein sequence ID" value="TGO30448.1"/>
    <property type="molecule type" value="Genomic_DNA"/>
</dbReference>
<dbReference type="PANTHER" id="PTHR33112:SF9">
    <property type="entry name" value="HETEROKARYON INCOMPATIBILITY DOMAIN-CONTAINING PROTEIN"/>
    <property type="match status" value="1"/>
</dbReference>
<keyword evidence="3" id="KW-1185">Reference proteome</keyword>
<dbReference type="Proteomes" id="UP000297910">
    <property type="component" value="Unassembled WGS sequence"/>
</dbReference>
<accession>A0A4Z1G3V6</accession>
<evidence type="ECO:0000313" key="2">
    <source>
        <dbReference type="EMBL" id="TGO30448.1"/>
    </source>
</evidence>
<evidence type="ECO:0000313" key="3">
    <source>
        <dbReference type="Proteomes" id="UP000297910"/>
    </source>
</evidence>
<protein>
    <recommendedName>
        <fullName evidence="1">Heterokaryon incompatibility domain-containing protein</fullName>
    </recommendedName>
</protein>